<evidence type="ECO:0000313" key="2">
    <source>
        <dbReference type="EMBL" id="AFL67081.1"/>
    </source>
</evidence>
<dbReference type="InterPro" id="IPR007050">
    <property type="entry name" value="HTH_bacterioopsin"/>
</dbReference>
<protein>
    <submittedName>
        <fullName evidence="2">Bacterio-opsin activator HTH domain protein</fullName>
    </submittedName>
</protein>
<dbReference type="RefSeq" id="WP_014767976.1">
    <property type="nucleotide sequence ID" value="NC_018001.1"/>
</dbReference>
<dbReference type="EMBL" id="CP003321">
    <property type="protein sequence ID" value="AFL67081.1"/>
    <property type="molecule type" value="Genomic_DNA"/>
</dbReference>
<evidence type="ECO:0000313" key="3">
    <source>
        <dbReference type="Proteomes" id="UP000006175"/>
    </source>
</evidence>
<accession>I3XT07</accession>
<dbReference type="HOGENOM" id="CLU_1187741_0_0_2"/>
<organism evidence="2 3">
    <name type="scientific">Desulfurococcus amylolyticus DSM 16532</name>
    <dbReference type="NCBI Taxonomy" id="768672"/>
    <lineage>
        <taxon>Archaea</taxon>
        <taxon>Thermoproteota</taxon>
        <taxon>Thermoprotei</taxon>
        <taxon>Desulfurococcales</taxon>
        <taxon>Desulfurococcaceae</taxon>
        <taxon>Desulfurococcus</taxon>
    </lineage>
</organism>
<dbReference type="OrthoDB" id="44251at2157"/>
<dbReference type="Pfam" id="PF04967">
    <property type="entry name" value="HTH_10"/>
    <property type="match status" value="1"/>
</dbReference>
<feature type="domain" description="HTH bat-type" evidence="1">
    <location>
        <begin position="168"/>
        <end position="220"/>
    </location>
</feature>
<proteinExistence type="predicted"/>
<dbReference type="AlphaFoldDB" id="I3XT07"/>
<sequence length="228" mass="26258">MKVIGVRVSTKGSTNSFFAEISRNIENKLNLYVYKHPNDNIYLTIAYTPSSLDPGKSFRSMSNIEKFKIISIEKQLGKDESIIVALKERCEFYDLIENYNVFLSIPYIIENGRRVFCVFGDQRNIDKYLENLEAYYGKNNITTKKTTLNECIRLNIGGYVTSYILSTLTKREKEILIKAFDLGYISHRRKTTLEDLSLEIGLAKPTASIMVRKAIEKLVKKILENNNI</sequence>
<gene>
    <name evidence="2" type="ORF">Desfe_1211</name>
</gene>
<dbReference type="eggNOG" id="arCOG02272">
    <property type="taxonomic scope" value="Archaea"/>
</dbReference>
<dbReference type="GeneID" id="13061604"/>
<dbReference type="KEGG" id="dfd:Desfe_1211"/>
<reference evidence="2 3" key="1">
    <citation type="journal article" date="2012" name="J. Bacteriol.">
        <title>Complete Genome Sequence of Desulfurococcus fermentans, a Hyperthermophilic Cellulolytic Crenarchaeon Isolated from a Freshwater Hot Spring in Kamchatka, Russia.</title>
        <authorList>
            <person name="Susanti D."/>
            <person name="Johnson E.F."/>
            <person name="Rodriguez J.R."/>
            <person name="Anderson I."/>
            <person name="Perevalova A.A."/>
            <person name="Kyrpides N."/>
            <person name="Lucas S."/>
            <person name="Han J."/>
            <person name="Lapidus A."/>
            <person name="Cheng J.F."/>
            <person name="Goodwin L."/>
            <person name="Pitluck S."/>
            <person name="Mavrommatis K."/>
            <person name="Peters L."/>
            <person name="Land M.L."/>
            <person name="Hauser L."/>
            <person name="Gopalan V."/>
            <person name="Chan P.P."/>
            <person name="Lowe T.M."/>
            <person name="Atomi H."/>
            <person name="Bonch-Osmolovskaya E.A."/>
            <person name="Woyke T."/>
            <person name="Mukhopadhyay B."/>
        </authorList>
    </citation>
    <scope>NUCLEOTIDE SEQUENCE [LARGE SCALE GENOMIC DNA]</scope>
    <source>
        <strain evidence="2 3">DSM 16532</strain>
    </source>
</reference>
<evidence type="ECO:0000259" key="1">
    <source>
        <dbReference type="Pfam" id="PF04967"/>
    </source>
</evidence>
<keyword evidence="3" id="KW-1185">Reference proteome</keyword>
<dbReference type="Proteomes" id="UP000006175">
    <property type="component" value="Chromosome"/>
</dbReference>
<name>I3XT07_DESAM</name>